<sequence>MLIEYLNEELRLLAEDSSYKPKRFHPNLVRAYRKKLDIIITAPNEQSLRSFKSLRLEKLQGDRDGQYSIRLDSQFRLILRFKRVEPHKVAVLIEIVDYH</sequence>
<dbReference type="RefSeq" id="WP_190617666.1">
    <property type="nucleotide sequence ID" value="NZ_CP061538.1"/>
</dbReference>
<keyword evidence="2" id="KW-1185">Reference proteome</keyword>
<dbReference type="KEGG" id="rama:IDM48_01020"/>
<dbReference type="PANTHER" id="PTHR40266">
    <property type="entry name" value="TOXIN HIGB-1"/>
    <property type="match status" value="1"/>
</dbReference>
<dbReference type="Gene3D" id="3.30.2310.20">
    <property type="entry name" value="RelE-like"/>
    <property type="match status" value="1"/>
</dbReference>
<accession>A0A7H2BK77</accession>
<reference evidence="1 2" key="1">
    <citation type="submission" date="2020-09" db="EMBL/GenBank/DDBJ databases">
        <title>Investigation of environmental microbe.</title>
        <authorList>
            <person name="Ou Y."/>
            <person name="Kang Q."/>
        </authorList>
    </citation>
    <scope>NUCLEOTIDE SEQUENCE [LARGE SCALE GENOMIC DNA]</scope>
    <source>
        <strain evidence="1 2">KJZ-9</strain>
    </source>
</reference>
<dbReference type="InterPro" id="IPR035093">
    <property type="entry name" value="RelE/ParE_toxin_dom_sf"/>
</dbReference>
<organism evidence="1 2">
    <name type="scientific">Rothia amarae</name>
    <dbReference type="NCBI Taxonomy" id="169480"/>
    <lineage>
        <taxon>Bacteria</taxon>
        <taxon>Bacillati</taxon>
        <taxon>Actinomycetota</taxon>
        <taxon>Actinomycetes</taxon>
        <taxon>Micrococcales</taxon>
        <taxon>Micrococcaceae</taxon>
        <taxon>Rothia</taxon>
    </lineage>
</organism>
<evidence type="ECO:0000313" key="2">
    <source>
        <dbReference type="Proteomes" id="UP000516421"/>
    </source>
</evidence>
<dbReference type="SUPFAM" id="SSF143011">
    <property type="entry name" value="RelE-like"/>
    <property type="match status" value="1"/>
</dbReference>
<dbReference type="EMBL" id="CP061538">
    <property type="protein sequence ID" value="QNV40073.1"/>
    <property type="molecule type" value="Genomic_DNA"/>
</dbReference>
<dbReference type="Pfam" id="PF05015">
    <property type="entry name" value="HigB-like_toxin"/>
    <property type="match status" value="1"/>
</dbReference>
<gene>
    <name evidence="1" type="ORF">IDM48_01020</name>
</gene>
<dbReference type="InterPro" id="IPR007711">
    <property type="entry name" value="HigB-1"/>
</dbReference>
<dbReference type="Proteomes" id="UP000516421">
    <property type="component" value="Chromosome"/>
</dbReference>
<name>A0A7H2BK77_9MICC</name>
<proteinExistence type="predicted"/>
<protein>
    <submittedName>
        <fullName evidence="1">Type II toxin-antitoxin system RelE/ParE family toxin</fullName>
    </submittedName>
</protein>
<evidence type="ECO:0000313" key="1">
    <source>
        <dbReference type="EMBL" id="QNV40073.1"/>
    </source>
</evidence>
<dbReference type="AlphaFoldDB" id="A0A7H2BK77"/>
<dbReference type="PANTHER" id="PTHR40266:SF2">
    <property type="entry name" value="TOXIN HIGB-1"/>
    <property type="match status" value="1"/>
</dbReference>